<accession>A0A7W8XUC1</accession>
<reference evidence="1 2" key="1">
    <citation type="submission" date="2020-08" db="EMBL/GenBank/DDBJ databases">
        <title>Genomic Encyclopedia of Type Strains, Phase IV (KMG-V): Genome sequencing to study the core and pangenomes of soil and plant-associated prokaryotes.</title>
        <authorList>
            <person name="Whitman W."/>
        </authorList>
    </citation>
    <scope>NUCLEOTIDE SEQUENCE [LARGE SCALE GENOMIC DNA]</scope>
    <source>
        <strain evidence="1 2">SEMIA 4064</strain>
    </source>
</reference>
<dbReference type="EMBL" id="JACHBI010000008">
    <property type="protein sequence ID" value="MBB5575529.1"/>
    <property type="molecule type" value="Genomic_DNA"/>
</dbReference>
<comment type="caution">
    <text evidence="1">The sequence shown here is derived from an EMBL/GenBank/DDBJ whole genome shotgun (WGS) entry which is preliminary data.</text>
</comment>
<dbReference type="Proteomes" id="UP000549882">
    <property type="component" value="Unassembled WGS sequence"/>
</dbReference>
<dbReference type="AlphaFoldDB" id="A0A7W8XUC1"/>
<protein>
    <submittedName>
        <fullName evidence="1">Uncharacterized protein</fullName>
    </submittedName>
</protein>
<evidence type="ECO:0000313" key="2">
    <source>
        <dbReference type="Proteomes" id="UP000549882"/>
    </source>
</evidence>
<dbReference type="RefSeq" id="WP_183938816.1">
    <property type="nucleotide sequence ID" value="NZ_JACHBI010000008.1"/>
</dbReference>
<evidence type="ECO:0000313" key="1">
    <source>
        <dbReference type="EMBL" id="MBB5575529.1"/>
    </source>
</evidence>
<name>A0A7W8XUC1_9HYPH</name>
<proteinExistence type="predicted"/>
<gene>
    <name evidence="1" type="ORF">GGD50_004164</name>
</gene>
<sequence length="125" mass="12953">MSFLANLKIGTKLALSSGIGIVLIAGILINQQIASSEISSANAAVSREQTIFNGIQTAAVSLAEMRAASNEVGSGATTRDIEAALNQAKRSSQQAWDGLEEPINIALKPDALKDIVVACASMRAL</sequence>
<keyword evidence="2" id="KW-1185">Reference proteome</keyword>
<organism evidence="1 2">
    <name type="scientific">Rhizobium paranaense</name>
    <dbReference type="NCBI Taxonomy" id="1650438"/>
    <lineage>
        <taxon>Bacteria</taxon>
        <taxon>Pseudomonadati</taxon>
        <taxon>Pseudomonadota</taxon>
        <taxon>Alphaproteobacteria</taxon>
        <taxon>Hyphomicrobiales</taxon>
        <taxon>Rhizobiaceae</taxon>
        <taxon>Rhizobium/Agrobacterium group</taxon>
        <taxon>Rhizobium</taxon>
    </lineage>
</organism>